<reference evidence="2" key="1">
    <citation type="journal article" date="2019" name="Int. J. Syst. Evol. Microbiol.">
        <title>The Global Catalogue of Microorganisms (GCM) 10K type strain sequencing project: providing services to taxonomists for standard genome sequencing and annotation.</title>
        <authorList>
            <consortium name="The Broad Institute Genomics Platform"/>
            <consortium name="The Broad Institute Genome Sequencing Center for Infectious Disease"/>
            <person name="Wu L."/>
            <person name="Ma J."/>
        </authorList>
    </citation>
    <scope>NUCLEOTIDE SEQUENCE [LARGE SCALE GENOMIC DNA]</scope>
    <source>
        <strain evidence="2">JCM 17841</strain>
    </source>
</reference>
<evidence type="ECO:0000313" key="2">
    <source>
        <dbReference type="Proteomes" id="UP001501243"/>
    </source>
</evidence>
<evidence type="ECO:0000313" key="1">
    <source>
        <dbReference type="EMBL" id="GAA4509077.1"/>
    </source>
</evidence>
<comment type="caution">
    <text evidence="1">The sequence shown here is derived from an EMBL/GenBank/DDBJ whole genome shotgun (WGS) entry which is preliminary data.</text>
</comment>
<keyword evidence="2" id="KW-1185">Reference proteome</keyword>
<accession>A0ABP8QRQ8</accession>
<name>A0ABP8QRQ8_9BACT</name>
<organism evidence="1 2">
    <name type="scientific">Hymenobacter ginsengisoli</name>
    <dbReference type="NCBI Taxonomy" id="1051626"/>
    <lineage>
        <taxon>Bacteria</taxon>
        <taxon>Pseudomonadati</taxon>
        <taxon>Bacteroidota</taxon>
        <taxon>Cytophagia</taxon>
        <taxon>Cytophagales</taxon>
        <taxon>Hymenobacteraceae</taxon>
        <taxon>Hymenobacter</taxon>
    </lineage>
</organism>
<protein>
    <submittedName>
        <fullName evidence="1">Uncharacterized protein</fullName>
    </submittedName>
</protein>
<dbReference type="EMBL" id="BAABGQ010000013">
    <property type="protein sequence ID" value="GAA4509077.1"/>
    <property type="molecule type" value="Genomic_DNA"/>
</dbReference>
<gene>
    <name evidence="1" type="ORF">GCM10023172_42140</name>
</gene>
<proteinExistence type="predicted"/>
<sequence length="140" mass="14797">MAKNELGLELPAGARRGRPTADQGFCEAKTLLAFYIGELLTGLQGTIDVLLLPTTCLLSADLLTLLLLALTSAPSWLSRSPSAISLAPLGTYPPPWPPYPLLPLLTAFPYPAQPSCYLVLAGPSSPLPGTSEYYPAQNST</sequence>
<dbReference type="Proteomes" id="UP001501243">
    <property type="component" value="Unassembled WGS sequence"/>
</dbReference>